<evidence type="ECO:0000313" key="3">
    <source>
        <dbReference type="EMBL" id="HIY73646.1"/>
    </source>
</evidence>
<organism evidence="3 4">
    <name type="scientific">Candidatus Intestinimonas merdavium</name>
    <dbReference type="NCBI Taxonomy" id="2838622"/>
    <lineage>
        <taxon>Bacteria</taxon>
        <taxon>Bacillati</taxon>
        <taxon>Bacillota</taxon>
        <taxon>Clostridia</taxon>
        <taxon>Eubacteriales</taxon>
        <taxon>Intestinimonas</taxon>
    </lineage>
</organism>
<evidence type="ECO:0000256" key="2">
    <source>
        <dbReference type="SAM" id="MobiDB-lite"/>
    </source>
</evidence>
<protein>
    <submittedName>
        <fullName evidence="3">Uncharacterized protein</fullName>
    </submittedName>
</protein>
<dbReference type="EMBL" id="DXCX01000070">
    <property type="protein sequence ID" value="HIY73646.1"/>
    <property type="molecule type" value="Genomic_DNA"/>
</dbReference>
<comment type="caution">
    <text evidence="3">The sequence shown here is derived from an EMBL/GenBank/DDBJ whole genome shotgun (WGS) entry which is preliminary data.</text>
</comment>
<dbReference type="Proteomes" id="UP000886824">
    <property type="component" value="Unassembled WGS sequence"/>
</dbReference>
<accession>A0A9D2CD90</accession>
<proteinExistence type="predicted"/>
<dbReference type="AlphaFoldDB" id="A0A9D2CD90"/>
<sequence>MKLGEAQKITSMHLNALSQRRRTLKELLEEGQASGSGSANFDRVEITKELSAVEKEYEQTQDVADELSAMSTAIQNAEVARQQGEAIAEAAEEILKILEVFRRIAKGDKVPATDEKKLMEYSQVMYMSAKNMALMNQNCERKKHKSLWEEEPAQEEPVDPFELAANTEVGEPLAGVTAVSRSSDTGTGAAPSA</sequence>
<evidence type="ECO:0000313" key="4">
    <source>
        <dbReference type="Proteomes" id="UP000886824"/>
    </source>
</evidence>
<feature type="region of interest" description="Disordered" evidence="2">
    <location>
        <begin position="174"/>
        <end position="193"/>
    </location>
</feature>
<reference evidence="3" key="1">
    <citation type="journal article" date="2021" name="PeerJ">
        <title>Extensive microbial diversity within the chicken gut microbiome revealed by metagenomics and culture.</title>
        <authorList>
            <person name="Gilroy R."/>
            <person name="Ravi A."/>
            <person name="Getino M."/>
            <person name="Pursley I."/>
            <person name="Horton D.L."/>
            <person name="Alikhan N.F."/>
            <person name="Baker D."/>
            <person name="Gharbi K."/>
            <person name="Hall N."/>
            <person name="Watson M."/>
            <person name="Adriaenssens E.M."/>
            <person name="Foster-Nyarko E."/>
            <person name="Jarju S."/>
            <person name="Secka A."/>
            <person name="Antonio M."/>
            <person name="Oren A."/>
            <person name="Chaudhuri R.R."/>
            <person name="La Ragione R."/>
            <person name="Hildebrand F."/>
            <person name="Pallen M.J."/>
        </authorList>
    </citation>
    <scope>NUCLEOTIDE SEQUENCE</scope>
    <source>
        <strain evidence="3">CHK33-7979</strain>
    </source>
</reference>
<reference evidence="3" key="2">
    <citation type="submission" date="2021-04" db="EMBL/GenBank/DDBJ databases">
        <authorList>
            <person name="Gilroy R."/>
        </authorList>
    </citation>
    <scope>NUCLEOTIDE SEQUENCE</scope>
    <source>
        <strain evidence="3">CHK33-7979</strain>
    </source>
</reference>
<keyword evidence="1" id="KW-0175">Coiled coil</keyword>
<gene>
    <name evidence="3" type="ORF">H9826_06715</name>
</gene>
<evidence type="ECO:0000256" key="1">
    <source>
        <dbReference type="SAM" id="Coils"/>
    </source>
</evidence>
<feature type="coiled-coil region" evidence="1">
    <location>
        <begin position="14"/>
        <end position="70"/>
    </location>
</feature>
<name>A0A9D2CD90_9FIRM</name>